<dbReference type="VEuPathDB" id="FungiDB:I302_00682"/>
<reference evidence="8" key="3">
    <citation type="submission" date="2014-01" db="EMBL/GenBank/DDBJ databases">
        <title>Evolution of pathogenesis and genome organization in the Tremellales.</title>
        <authorList>
            <person name="Cuomo C."/>
            <person name="Litvintseva A."/>
            <person name="Heitman J."/>
            <person name="Chen Y."/>
            <person name="Sun S."/>
            <person name="Springer D."/>
            <person name="Dromer F."/>
            <person name="Young S."/>
            <person name="Zeng Q."/>
            <person name="Chapman S."/>
            <person name="Gujja S."/>
            <person name="Saif S."/>
            <person name="Birren B."/>
        </authorList>
    </citation>
    <scope>NUCLEOTIDE SEQUENCE</scope>
    <source>
        <strain evidence="8">CBS 10118</strain>
    </source>
</reference>
<keyword evidence="3" id="KW-0508">mRNA splicing</keyword>
<feature type="domain" description="Pre-mRNA-splicing factor 3" evidence="7">
    <location>
        <begin position="226"/>
        <end position="429"/>
    </location>
</feature>
<dbReference type="OrthoDB" id="10264544at2759"/>
<dbReference type="GeneID" id="30205081"/>
<keyword evidence="8" id="KW-0687">Ribonucleoprotein</keyword>
<gene>
    <name evidence="8" type="ORF">I302_00682</name>
    <name evidence="9" type="ORF">I302_101998</name>
</gene>
<dbReference type="EMBL" id="KI894018">
    <property type="protein sequence ID" value="OCF29186.1"/>
    <property type="molecule type" value="Genomic_DNA"/>
</dbReference>
<reference evidence="9" key="2">
    <citation type="submission" date="2013-07" db="EMBL/GenBank/DDBJ databases">
        <authorList>
            <consortium name="The Broad Institute Genome Sequencing Platform"/>
            <person name="Cuomo C."/>
            <person name="Litvintseva A."/>
            <person name="Chen Y."/>
            <person name="Heitman J."/>
            <person name="Sun S."/>
            <person name="Springer D."/>
            <person name="Dromer F."/>
            <person name="Young S.K."/>
            <person name="Zeng Q."/>
            <person name="Gargeya S."/>
            <person name="Fitzgerald M."/>
            <person name="Abouelleil A."/>
            <person name="Alvarado L."/>
            <person name="Berlin A.M."/>
            <person name="Chapman S.B."/>
            <person name="Dewar J."/>
            <person name="Goldberg J."/>
            <person name="Griggs A."/>
            <person name="Gujja S."/>
            <person name="Hansen M."/>
            <person name="Howarth C."/>
            <person name="Imamovic A."/>
            <person name="Larimer J."/>
            <person name="McCowan C."/>
            <person name="Murphy C."/>
            <person name="Pearson M."/>
            <person name="Priest M."/>
            <person name="Roberts A."/>
            <person name="Saif S."/>
            <person name="Shea T."/>
            <person name="Sykes S."/>
            <person name="Wortman J."/>
            <person name="Nusbaum C."/>
            <person name="Birren B."/>
        </authorList>
    </citation>
    <scope>NUCLEOTIDE SEQUENCE</scope>
    <source>
        <strain evidence="9">CBS 10118</strain>
    </source>
</reference>
<feature type="compositionally biased region" description="Basic and acidic residues" evidence="5">
    <location>
        <begin position="161"/>
        <end position="172"/>
    </location>
</feature>
<protein>
    <submittedName>
        <fullName evidence="8">U4/U6 small nuclear ribonucleoprotein PRP3</fullName>
    </submittedName>
</protein>
<feature type="compositionally biased region" description="Polar residues" evidence="5">
    <location>
        <begin position="51"/>
        <end position="60"/>
    </location>
</feature>
<feature type="region of interest" description="Disordered" evidence="5">
    <location>
        <begin position="189"/>
        <end position="240"/>
    </location>
</feature>
<comment type="subcellular location">
    <subcellularLocation>
        <location evidence="1">Nucleus</location>
    </subcellularLocation>
</comment>
<dbReference type="Pfam" id="PF06544">
    <property type="entry name" value="Prp3_C"/>
    <property type="match status" value="1"/>
</dbReference>
<dbReference type="CDD" id="cd24162">
    <property type="entry name" value="Prp3_C"/>
    <property type="match status" value="1"/>
</dbReference>
<organism evidence="8">
    <name type="scientific">Kwoniella bestiolae CBS 10118</name>
    <dbReference type="NCBI Taxonomy" id="1296100"/>
    <lineage>
        <taxon>Eukaryota</taxon>
        <taxon>Fungi</taxon>
        <taxon>Dikarya</taxon>
        <taxon>Basidiomycota</taxon>
        <taxon>Agaricomycotina</taxon>
        <taxon>Tremellomycetes</taxon>
        <taxon>Tremellales</taxon>
        <taxon>Cryptococcaceae</taxon>
        <taxon>Kwoniella</taxon>
    </lineage>
</organism>
<feature type="compositionally biased region" description="Low complexity" evidence="5">
    <location>
        <begin position="210"/>
        <end position="220"/>
    </location>
</feature>
<reference evidence="8" key="1">
    <citation type="submission" date="2013-07" db="EMBL/GenBank/DDBJ databases">
        <title>The Genome Sequence of Cryptococcus bestiolae CBS10118.</title>
        <authorList>
            <consortium name="The Broad Institute Genome Sequencing Platform"/>
            <person name="Cuomo C."/>
            <person name="Litvintseva A."/>
            <person name="Chen Y."/>
            <person name="Heitman J."/>
            <person name="Sun S."/>
            <person name="Springer D."/>
            <person name="Dromer F."/>
            <person name="Young S.K."/>
            <person name="Zeng Q."/>
            <person name="Gargeya S."/>
            <person name="Fitzgerald M."/>
            <person name="Abouelleil A."/>
            <person name="Alvarado L."/>
            <person name="Berlin A.M."/>
            <person name="Chapman S.B."/>
            <person name="Dewar J."/>
            <person name="Goldberg J."/>
            <person name="Griggs A."/>
            <person name="Gujja S."/>
            <person name="Hansen M."/>
            <person name="Howarth C."/>
            <person name="Imamovic A."/>
            <person name="Larimer J."/>
            <person name="McCowan C."/>
            <person name="Murphy C."/>
            <person name="Pearson M."/>
            <person name="Priest M."/>
            <person name="Roberts A."/>
            <person name="Saif S."/>
            <person name="Shea T."/>
            <person name="Sykes S."/>
            <person name="Wortman J."/>
            <person name="Nusbaum C."/>
            <person name="Birren B."/>
        </authorList>
    </citation>
    <scope>NUCLEOTIDE SEQUENCE [LARGE SCALE GENOMIC DNA]</scope>
    <source>
        <strain evidence="8">CBS 10118</strain>
    </source>
</reference>
<dbReference type="InterPro" id="IPR010541">
    <property type="entry name" value="Prp3_C"/>
</dbReference>
<accession>A0A1B9GDU5</accession>
<dbReference type="RefSeq" id="XP_019050256.1">
    <property type="nucleotide sequence ID" value="XM_019187378.1"/>
</dbReference>
<feature type="region of interest" description="Disordered" evidence="5">
    <location>
        <begin position="518"/>
        <end position="551"/>
    </location>
</feature>
<evidence type="ECO:0000313" key="9">
    <source>
        <dbReference type="EMBL" id="WVW80025.1"/>
    </source>
</evidence>
<dbReference type="STRING" id="1296100.A0A1B9GDU5"/>
<dbReference type="PANTHER" id="PTHR14212">
    <property type="entry name" value="U4/U6-ASSOCIATED RNA SPLICING FACTOR-RELATED"/>
    <property type="match status" value="1"/>
</dbReference>
<evidence type="ECO:0000256" key="4">
    <source>
        <dbReference type="ARBA" id="ARBA00023242"/>
    </source>
</evidence>
<name>A0A1B9GDU5_9TREE</name>
<dbReference type="Pfam" id="PF08572">
    <property type="entry name" value="PRP3"/>
    <property type="match status" value="1"/>
</dbReference>
<evidence type="ECO:0000313" key="10">
    <source>
        <dbReference type="Proteomes" id="UP000092730"/>
    </source>
</evidence>
<evidence type="ECO:0000259" key="7">
    <source>
        <dbReference type="Pfam" id="PF08572"/>
    </source>
</evidence>
<dbReference type="GO" id="GO:0046540">
    <property type="term" value="C:U4/U6 x U5 tri-snRNP complex"/>
    <property type="evidence" value="ECO:0007669"/>
    <property type="project" value="InterPro"/>
</dbReference>
<dbReference type="AlphaFoldDB" id="A0A1B9GDU5"/>
<dbReference type="PANTHER" id="PTHR14212:SF0">
    <property type="entry name" value="U4_U6 SMALL NUCLEAR RIBONUCLEOPROTEIN PRP3"/>
    <property type="match status" value="1"/>
</dbReference>
<dbReference type="InterPro" id="IPR013881">
    <property type="entry name" value="Pre-mRNA_splic_Prp3_dom"/>
</dbReference>
<dbReference type="EMBL" id="CP144541">
    <property type="protein sequence ID" value="WVW80025.1"/>
    <property type="molecule type" value="Genomic_DNA"/>
</dbReference>
<feature type="compositionally biased region" description="Low complexity" evidence="5">
    <location>
        <begin position="37"/>
        <end position="47"/>
    </location>
</feature>
<dbReference type="KEGG" id="kbi:30205081"/>
<feature type="region of interest" description="Disordered" evidence="5">
    <location>
        <begin position="111"/>
        <end position="172"/>
    </location>
</feature>
<keyword evidence="4" id="KW-0539">Nucleus</keyword>
<dbReference type="Proteomes" id="UP000092730">
    <property type="component" value="Chromosome 1"/>
</dbReference>
<evidence type="ECO:0000313" key="8">
    <source>
        <dbReference type="EMBL" id="OCF29186.1"/>
    </source>
</evidence>
<dbReference type="InterPro" id="IPR027104">
    <property type="entry name" value="Prp3"/>
</dbReference>
<sequence length="607" mass="67141">MAGRRPADGSALGQPDPKRAKLDSPAASAPGGPLDMAAIRAQIAARKAQIETANAASRSTPPVGTGSGSASPSPAPAPGPAALPPKPAMNASIADKLAAAKARIEALNARAANPYLSGSGTMPKPSTSDQPSSSASTGQPGVSSIALHPLLMGQSQQQQQEVEKNEKKAMRDRYKTMAPKFTSVRANAAAISSTPGSPAPAAPVLNPYATTPTPSGSGTSIPEEERAPMRRSKKLQFSRAGKYVAQGEALRNEQKMEELRQRIAEASRRAGLDSEFDTLERSLKRQPPPEVEWWDKAILPEGKGYEDLESAVEFMTTHQDSLITHLIQHPIPIAAPSDKKQPERGLMLTKKEQKKMRRQRRQAELEDKRDRIKMGLLPPDPPKVRLANLMKVLTSDAVQDPTKVEAKVRKEVAQRAHNHEKDNLERKLTPEQRKEKEYNQLVARERKGIHGAVFKIKYLTNGRHRFKIRETAKSDLLSGVCIFNPKFALVLVEGVDKSIKHYKKLLLNRIDWTEEARPLNDNEHENEDDEEERPKGNGNGNGEADGSPESLEDNKCELIWEGEVPERTFRLFRARHAETDTKAKEWLTPKWEGMWDLAKRWVWEGEE</sequence>
<feature type="compositionally biased region" description="Pro residues" evidence="5">
    <location>
        <begin position="73"/>
        <end position="87"/>
    </location>
</feature>
<feature type="domain" description="Small nuclear ribonucleoprotein Prp3 C-terminal" evidence="6">
    <location>
        <begin position="452"/>
        <end position="598"/>
    </location>
</feature>
<evidence type="ECO:0000259" key="6">
    <source>
        <dbReference type="Pfam" id="PF06544"/>
    </source>
</evidence>
<feature type="compositionally biased region" description="Low complexity" evidence="5">
    <location>
        <begin position="61"/>
        <end position="72"/>
    </location>
</feature>
<evidence type="ECO:0000256" key="1">
    <source>
        <dbReference type="ARBA" id="ARBA00004123"/>
    </source>
</evidence>
<dbReference type="GO" id="GO:0000398">
    <property type="term" value="P:mRNA splicing, via spliceosome"/>
    <property type="evidence" value="ECO:0007669"/>
    <property type="project" value="InterPro"/>
</dbReference>
<evidence type="ECO:0000256" key="3">
    <source>
        <dbReference type="ARBA" id="ARBA00023187"/>
    </source>
</evidence>
<feature type="region of interest" description="Disordered" evidence="5">
    <location>
        <begin position="1"/>
        <end position="88"/>
    </location>
</feature>
<feature type="compositionally biased region" description="Low complexity" evidence="5">
    <location>
        <begin position="123"/>
        <end position="136"/>
    </location>
</feature>
<reference evidence="9" key="4">
    <citation type="submission" date="2024-02" db="EMBL/GenBank/DDBJ databases">
        <title>Comparative genomics of Cryptococcus and Kwoniella reveals pathogenesis evolution and contrasting modes of karyotype evolution via chromosome fusion or intercentromeric recombination.</title>
        <authorList>
            <person name="Coelho M.A."/>
            <person name="David-Palma M."/>
            <person name="Shea T."/>
            <person name="Bowers K."/>
            <person name="McGinley-Smith S."/>
            <person name="Mohammad A.W."/>
            <person name="Gnirke A."/>
            <person name="Yurkov A.M."/>
            <person name="Nowrousian M."/>
            <person name="Sun S."/>
            <person name="Cuomo C.A."/>
            <person name="Heitman J."/>
        </authorList>
    </citation>
    <scope>NUCLEOTIDE SEQUENCE</scope>
    <source>
        <strain evidence="9">CBS 10118</strain>
    </source>
</reference>
<keyword evidence="2" id="KW-0507">mRNA processing</keyword>
<proteinExistence type="predicted"/>
<evidence type="ECO:0000256" key="5">
    <source>
        <dbReference type="SAM" id="MobiDB-lite"/>
    </source>
</evidence>
<keyword evidence="10" id="KW-1185">Reference proteome</keyword>
<evidence type="ECO:0000256" key="2">
    <source>
        <dbReference type="ARBA" id="ARBA00022664"/>
    </source>
</evidence>